<protein>
    <submittedName>
        <fullName evidence="2">AbrB/MazE/SpoVT family DNA-binding domain-containing protein</fullName>
    </submittedName>
</protein>
<evidence type="ECO:0000259" key="1">
    <source>
        <dbReference type="PROSITE" id="PS51740"/>
    </source>
</evidence>
<dbReference type="Gene3D" id="2.10.260.10">
    <property type="match status" value="1"/>
</dbReference>
<gene>
    <name evidence="2" type="ORF">ENN26_06815</name>
</gene>
<dbReference type="EMBL" id="DSAY01000123">
    <property type="protein sequence ID" value="HDP15463.1"/>
    <property type="molecule type" value="Genomic_DNA"/>
</dbReference>
<evidence type="ECO:0000313" key="2">
    <source>
        <dbReference type="EMBL" id="HDP15463.1"/>
    </source>
</evidence>
<reference evidence="2" key="1">
    <citation type="journal article" date="2020" name="mSystems">
        <title>Genome- and Community-Level Interaction Insights into Carbon Utilization and Element Cycling Functions of Hydrothermarchaeota in Hydrothermal Sediment.</title>
        <authorList>
            <person name="Zhou Z."/>
            <person name="Liu Y."/>
            <person name="Xu W."/>
            <person name="Pan J."/>
            <person name="Luo Z.H."/>
            <person name="Li M."/>
        </authorList>
    </citation>
    <scope>NUCLEOTIDE SEQUENCE [LARGE SCALE GENOMIC DNA]</scope>
    <source>
        <strain evidence="2">SpSt-116</strain>
    </source>
</reference>
<dbReference type="SUPFAM" id="SSF89447">
    <property type="entry name" value="AbrB/MazE/MraZ-like"/>
    <property type="match status" value="1"/>
</dbReference>
<dbReference type="AlphaFoldDB" id="A0A7C1CDG1"/>
<proteinExistence type="predicted"/>
<accession>A0A7C1CDG1</accession>
<comment type="caution">
    <text evidence="2">The sequence shown here is derived from an EMBL/GenBank/DDBJ whole genome shotgun (WGS) entry which is preliminary data.</text>
</comment>
<dbReference type="PROSITE" id="PS51740">
    <property type="entry name" value="SPOVT_ABRB"/>
    <property type="match status" value="1"/>
</dbReference>
<keyword evidence="2" id="KW-0238">DNA-binding</keyword>
<sequence>MVSVEYIRVLDRKGRLLLPKEWREKYARYRLVRVRIEGERIIIEPVRLEDFSDETDFVDSRLKSDGRGETRPRLVWGDF</sequence>
<feature type="domain" description="SpoVT-AbrB" evidence="1">
    <location>
        <begin position="5"/>
        <end position="48"/>
    </location>
</feature>
<dbReference type="GO" id="GO:0003677">
    <property type="term" value="F:DNA binding"/>
    <property type="evidence" value="ECO:0007669"/>
    <property type="project" value="UniProtKB-KW"/>
</dbReference>
<dbReference type="InterPro" id="IPR007159">
    <property type="entry name" value="SpoVT-AbrB_dom"/>
</dbReference>
<name>A0A7C1CDG1_9CREN</name>
<organism evidence="2">
    <name type="scientific">Thermofilum adornatum</name>
    <dbReference type="NCBI Taxonomy" id="1365176"/>
    <lineage>
        <taxon>Archaea</taxon>
        <taxon>Thermoproteota</taxon>
        <taxon>Thermoprotei</taxon>
        <taxon>Thermofilales</taxon>
        <taxon>Thermofilaceae</taxon>
        <taxon>Thermofilum</taxon>
    </lineage>
</organism>
<dbReference type="InterPro" id="IPR037914">
    <property type="entry name" value="SpoVT-AbrB_sf"/>
</dbReference>